<feature type="region of interest" description="Disordered" evidence="1">
    <location>
        <begin position="20"/>
        <end position="42"/>
    </location>
</feature>
<name>A0A7E4VIU4_PANRE</name>
<evidence type="ECO:0000313" key="3">
    <source>
        <dbReference type="WBParaSite" id="Pan_g21018.t1"/>
    </source>
</evidence>
<dbReference type="WBParaSite" id="Pan_g21018.t1">
    <property type="protein sequence ID" value="Pan_g21018.t1"/>
    <property type="gene ID" value="Pan_g21018"/>
</dbReference>
<evidence type="ECO:0000313" key="2">
    <source>
        <dbReference type="Proteomes" id="UP000492821"/>
    </source>
</evidence>
<protein>
    <submittedName>
        <fullName evidence="3">SUI1 domain-containing protein</fullName>
    </submittedName>
</protein>
<sequence>MMHMIEMACDCGPESWKQTEWERSAHQKTKENGVTDEGNKKINIQGTIDPSKLSFLNIKVKHSSKAKKFISHV</sequence>
<organism evidence="2 3">
    <name type="scientific">Panagrellus redivivus</name>
    <name type="common">Microworm</name>
    <dbReference type="NCBI Taxonomy" id="6233"/>
    <lineage>
        <taxon>Eukaryota</taxon>
        <taxon>Metazoa</taxon>
        <taxon>Ecdysozoa</taxon>
        <taxon>Nematoda</taxon>
        <taxon>Chromadorea</taxon>
        <taxon>Rhabditida</taxon>
        <taxon>Tylenchina</taxon>
        <taxon>Panagrolaimomorpha</taxon>
        <taxon>Panagrolaimoidea</taxon>
        <taxon>Panagrolaimidae</taxon>
        <taxon>Panagrellus</taxon>
    </lineage>
</organism>
<dbReference type="Proteomes" id="UP000492821">
    <property type="component" value="Unassembled WGS sequence"/>
</dbReference>
<accession>A0A7E4VIU4</accession>
<dbReference type="AlphaFoldDB" id="A0A7E4VIU4"/>
<keyword evidence="2" id="KW-1185">Reference proteome</keyword>
<proteinExistence type="predicted"/>
<evidence type="ECO:0000256" key="1">
    <source>
        <dbReference type="SAM" id="MobiDB-lite"/>
    </source>
</evidence>
<feature type="compositionally biased region" description="Basic and acidic residues" evidence="1">
    <location>
        <begin position="20"/>
        <end position="40"/>
    </location>
</feature>
<reference evidence="3" key="2">
    <citation type="submission" date="2020-10" db="UniProtKB">
        <authorList>
            <consortium name="WormBaseParasite"/>
        </authorList>
    </citation>
    <scope>IDENTIFICATION</scope>
</reference>
<reference evidence="2" key="1">
    <citation type="journal article" date="2013" name="Genetics">
        <title>The draft genome and transcriptome of Panagrellus redivivus are shaped by the harsh demands of a free-living lifestyle.</title>
        <authorList>
            <person name="Srinivasan J."/>
            <person name="Dillman A.R."/>
            <person name="Macchietto M.G."/>
            <person name="Heikkinen L."/>
            <person name="Lakso M."/>
            <person name="Fracchia K.M."/>
            <person name="Antoshechkin I."/>
            <person name="Mortazavi A."/>
            <person name="Wong G."/>
            <person name="Sternberg P.W."/>
        </authorList>
    </citation>
    <scope>NUCLEOTIDE SEQUENCE [LARGE SCALE GENOMIC DNA]</scope>
    <source>
        <strain evidence="2">MT8872</strain>
    </source>
</reference>